<name>A0A830H6Y4_9CHLO</name>
<dbReference type="Proteomes" id="UP000660262">
    <property type="component" value="Unassembled WGS sequence"/>
</dbReference>
<dbReference type="Gene3D" id="3.30.450.20">
    <property type="entry name" value="PAS domain"/>
    <property type="match status" value="1"/>
</dbReference>
<accession>A0A830H6Y4</accession>
<reference evidence="3" key="1">
    <citation type="submission" date="2020-10" db="EMBL/GenBank/DDBJ databases">
        <title>Unveiling of a novel bifunctional photoreceptor, Dualchrome1, isolated from a cosmopolitan green alga.</title>
        <authorList>
            <person name="Suzuki S."/>
            <person name="Kawachi M."/>
        </authorList>
    </citation>
    <scope>NUCLEOTIDE SEQUENCE</scope>
    <source>
        <strain evidence="3">NIES 2893</strain>
    </source>
</reference>
<feature type="chain" id="PRO_5032520977" description="Double Cache domain-containing protein" evidence="1">
    <location>
        <begin position="29"/>
        <end position="188"/>
    </location>
</feature>
<keyword evidence="1" id="KW-0732">Signal</keyword>
<feature type="domain" description="Double Cache" evidence="2">
    <location>
        <begin position="71"/>
        <end position="171"/>
    </location>
</feature>
<evidence type="ECO:0000256" key="1">
    <source>
        <dbReference type="SAM" id="SignalP"/>
    </source>
</evidence>
<comment type="caution">
    <text evidence="3">The sequence shown here is derived from an EMBL/GenBank/DDBJ whole genome shotgun (WGS) entry which is preliminary data.</text>
</comment>
<evidence type="ECO:0000313" key="4">
    <source>
        <dbReference type="Proteomes" id="UP000660262"/>
    </source>
</evidence>
<gene>
    <name evidence="3" type="ORF">PPROV_000003500</name>
</gene>
<keyword evidence="4" id="KW-1185">Reference proteome</keyword>
<proteinExistence type="predicted"/>
<dbReference type="AlphaFoldDB" id="A0A830H6Y4"/>
<feature type="signal peptide" evidence="1">
    <location>
        <begin position="1"/>
        <end position="28"/>
    </location>
</feature>
<dbReference type="Pfam" id="PF08269">
    <property type="entry name" value="dCache_2"/>
    <property type="match status" value="1"/>
</dbReference>
<sequence>MMTMKLSGSVLVMLVLVMLQHALGAVDATSHQAQRRAVAELLVVSALDAIEADGLDKVLGEINNVNSTQFRTEDVNGYVFVFANNGTNLAHGQRPDDYVGRTTDELIASSIPELVGKLDGDKLNAMFVEKAQAGGGWVNYTWIKPATGLVHEKSSYIKQPSGYDDIYVGSGYDVMTDDVVPAPAPTEE</sequence>
<dbReference type="EMBL" id="BNJQ01000001">
    <property type="protein sequence ID" value="GHP01279.1"/>
    <property type="molecule type" value="Genomic_DNA"/>
</dbReference>
<protein>
    <recommendedName>
        <fullName evidence="2">Double Cache domain-containing protein</fullName>
    </recommendedName>
</protein>
<dbReference type="InterPro" id="IPR004010">
    <property type="entry name" value="Double_Cache_2"/>
</dbReference>
<evidence type="ECO:0000313" key="3">
    <source>
        <dbReference type="EMBL" id="GHP01279.1"/>
    </source>
</evidence>
<organism evidence="3 4">
    <name type="scientific">Pycnococcus provasolii</name>
    <dbReference type="NCBI Taxonomy" id="41880"/>
    <lineage>
        <taxon>Eukaryota</taxon>
        <taxon>Viridiplantae</taxon>
        <taxon>Chlorophyta</taxon>
        <taxon>Pseudoscourfieldiophyceae</taxon>
        <taxon>Pseudoscourfieldiales</taxon>
        <taxon>Pycnococcaceae</taxon>
        <taxon>Pycnococcus</taxon>
    </lineage>
</organism>
<evidence type="ECO:0000259" key="2">
    <source>
        <dbReference type="Pfam" id="PF08269"/>
    </source>
</evidence>